<dbReference type="GO" id="GO:0008703">
    <property type="term" value="F:5-amino-6-(5-phosphoribosylamino)uracil reductase activity"/>
    <property type="evidence" value="ECO:0007669"/>
    <property type="project" value="InterPro"/>
</dbReference>
<feature type="domain" description="Bacterial bifunctional deaminase-reductase C-terminal" evidence="1">
    <location>
        <begin position="5"/>
        <end position="177"/>
    </location>
</feature>
<gene>
    <name evidence="2" type="ORF">GCM10011519_08360</name>
</gene>
<accession>A0A917BD54</accession>
<evidence type="ECO:0000313" key="2">
    <source>
        <dbReference type="EMBL" id="GGF37179.1"/>
    </source>
</evidence>
<keyword evidence="3" id="KW-1185">Reference proteome</keyword>
<comment type="caution">
    <text evidence="2">The sequence shown here is derived from an EMBL/GenBank/DDBJ whole genome shotgun (WGS) entry which is preliminary data.</text>
</comment>
<dbReference type="InterPro" id="IPR024072">
    <property type="entry name" value="DHFR-like_dom_sf"/>
</dbReference>
<dbReference type="RefSeq" id="WP_188778500.1">
    <property type="nucleotide sequence ID" value="NZ_BMKQ01000001.1"/>
</dbReference>
<evidence type="ECO:0000313" key="3">
    <source>
        <dbReference type="Proteomes" id="UP000649179"/>
    </source>
</evidence>
<dbReference type="Pfam" id="PF01872">
    <property type="entry name" value="RibD_C"/>
    <property type="match status" value="1"/>
</dbReference>
<dbReference type="Gene3D" id="3.40.430.10">
    <property type="entry name" value="Dihydrofolate Reductase, subunit A"/>
    <property type="match status" value="1"/>
</dbReference>
<reference evidence="2" key="1">
    <citation type="journal article" date="2014" name="Int. J. Syst. Evol. Microbiol.">
        <title>Complete genome sequence of Corynebacterium casei LMG S-19264T (=DSM 44701T), isolated from a smear-ripened cheese.</title>
        <authorList>
            <consortium name="US DOE Joint Genome Institute (JGI-PGF)"/>
            <person name="Walter F."/>
            <person name="Albersmeier A."/>
            <person name="Kalinowski J."/>
            <person name="Ruckert C."/>
        </authorList>
    </citation>
    <scope>NUCLEOTIDE SEQUENCE</scope>
    <source>
        <strain evidence="2">CGMCC 1.16067</strain>
    </source>
</reference>
<sequence>MGRLVYAVIASLDGYLADEAGRFDWAEPDEEVLALVNDQEERIGTYLYGRRAYEMMTVWEHDPGSVAADSPQSGRFARIWQQASKIVYSTTLDAVSTRDTTLRRVFDVDEVRTLVRDSEADVNVFGPTLAAHAFAAGLVEEVQVTVVPHLVGGGLAWFPGGSTALERREVRQLGAGAVWLRYAVGERRA</sequence>
<dbReference type="InterPro" id="IPR050765">
    <property type="entry name" value="Riboflavin_Biosynth_HTPR"/>
</dbReference>
<protein>
    <recommendedName>
        <fullName evidence="1">Bacterial bifunctional deaminase-reductase C-terminal domain-containing protein</fullName>
    </recommendedName>
</protein>
<dbReference type="InterPro" id="IPR002734">
    <property type="entry name" value="RibDG_C"/>
</dbReference>
<organism evidence="2 3">
    <name type="scientific">Marmoricola endophyticus</name>
    <dbReference type="NCBI Taxonomy" id="2040280"/>
    <lineage>
        <taxon>Bacteria</taxon>
        <taxon>Bacillati</taxon>
        <taxon>Actinomycetota</taxon>
        <taxon>Actinomycetes</taxon>
        <taxon>Propionibacteriales</taxon>
        <taxon>Nocardioidaceae</taxon>
        <taxon>Marmoricola</taxon>
    </lineage>
</organism>
<proteinExistence type="predicted"/>
<reference evidence="2" key="2">
    <citation type="submission" date="2020-09" db="EMBL/GenBank/DDBJ databases">
        <authorList>
            <person name="Sun Q."/>
            <person name="Zhou Y."/>
        </authorList>
    </citation>
    <scope>NUCLEOTIDE SEQUENCE</scope>
    <source>
        <strain evidence="2">CGMCC 1.16067</strain>
    </source>
</reference>
<dbReference type="AlphaFoldDB" id="A0A917BD54"/>
<dbReference type="EMBL" id="BMKQ01000001">
    <property type="protein sequence ID" value="GGF37179.1"/>
    <property type="molecule type" value="Genomic_DNA"/>
</dbReference>
<name>A0A917BD54_9ACTN</name>
<dbReference type="GO" id="GO:0009231">
    <property type="term" value="P:riboflavin biosynthetic process"/>
    <property type="evidence" value="ECO:0007669"/>
    <property type="project" value="InterPro"/>
</dbReference>
<dbReference type="Proteomes" id="UP000649179">
    <property type="component" value="Unassembled WGS sequence"/>
</dbReference>
<dbReference type="PANTHER" id="PTHR38011">
    <property type="entry name" value="DIHYDROFOLATE REDUCTASE FAMILY PROTEIN (AFU_ORTHOLOGUE AFUA_8G06820)"/>
    <property type="match status" value="1"/>
</dbReference>
<dbReference type="PANTHER" id="PTHR38011:SF11">
    <property type="entry name" value="2,5-DIAMINO-6-RIBOSYLAMINO-4(3H)-PYRIMIDINONE 5'-PHOSPHATE REDUCTASE"/>
    <property type="match status" value="1"/>
</dbReference>
<evidence type="ECO:0000259" key="1">
    <source>
        <dbReference type="Pfam" id="PF01872"/>
    </source>
</evidence>
<dbReference type="SUPFAM" id="SSF53597">
    <property type="entry name" value="Dihydrofolate reductase-like"/>
    <property type="match status" value="1"/>
</dbReference>